<proteinExistence type="inferred from homology"/>
<gene>
    <name evidence="7" type="primary">nagA_3</name>
    <name evidence="7" type="ORF">NCTC8580_04101</name>
</gene>
<comment type="cofactor">
    <cofactor evidence="6">
        <name>a divalent metal cation</name>
        <dbReference type="ChEBI" id="CHEBI:60240"/>
    </cofactor>
    <text evidence="6">Binds 1 divalent metal cation per subunit.</text>
</comment>
<comment type="similarity">
    <text evidence="1 4">Belongs to the metallo-dependent hydrolases superfamily. NagA family.</text>
</comment>
<evidence type="ECO:0000313" key="8">
    <source>
        <dbReference type="Proteomes" id="UP000255087"/>
    </source>
</evidence>
<dbReference type="Proteomes" id="UP000255087">
    <property type="component" value="Unassembled WGS sequence"/>
</dbReference>
<dbReference type="InterPro" id="IPR003764">
    <property type="entry name" value="GlcNAc_6-P_deAcase"/>
</dbReference>
<evidence type="ECO:0000256" key="6">
    <source>
        <dbReference type="PIRSR" id="PIRSR038994-3"/>
    </source>
</evidence>
<dbReference type="GO" id="GO:0008448">
    <property type="term" value="F:N-acetylglucosamine-6-phosphate deacetylase activity"/>
    <property type="evidence" value="ECO:0007669"/>
    <property type="project" value="UniProtKB-EC"/>
</dbReference>
<protein>
    <submittedName>
        <fullName evidence="7">N-acetylglucosamine-6-phosphate deacetylase</fullName>
        <ecNumber evidence="7">3.5.1.25</ecNumber>
    </submittedName>
</protein>
<dbReference type="EMBL" id="UHJC01000001">
    <property type="protein sequence ID" value="SUP86201.1"/>
    <property type="molecule type" value="Genomic_DNA"/>
</dbReference>
<evidence type="ECO:0000313" key="7">
    <source>
        <dbReference type="EMBL" id="SUP86201.1"/>
    </source>
</evidence>
<evidence type="ECO:0000256" key="3">
    <source>
        <dbReference type="ARBA" id="ARBA00022801"/>
    </source>
</evidence>
<dbReference type="PIRSF" id="PIRSF038994">
    <property type="entry name" value="NagA"/>
    <property type="match status" value="1"/>
</dbReference>
<dbReference type="GO" id="GO:0046872">
    <property type="term" value="F:metal ion binding"/>
    <property type="evidence" value="ECO:0007669"/>
    <property type="project" value="UniProtKB-KW"/>
</dbReference>
<dbReference type="AlphaFoldDB" id="A0A0T9JFX0"/>
<keyword evidence="2 6" id="KW-0479">Metal-binding</keyword>
<evidence type="ECO:0000256" key="2">
    <source>
        <dbReference type="ARBA" id="ARBA00022723"/>
    </source>
</evidence>
<feature type="binding site" evidence="6">
    <location>
        <position position="174"/>
    </location>
    <ligand>
        <name>Zn(2+)</name>
        <dbReference type="ChEBI" id="CHEBI:29105"/>
    </ligand>
</feature>
<evidence type="ECO:0000256" key="5">
    <source>
        <dbReference type="PIRSR" id="PIRSR038994-1"/>
    </source>
</evidence>
<keyword evidence="3 4" id="KW-0378">Hydrolase</keyword>
<evidence type="ECO:0000256" key="1">
    <source>
        <dbReference type="ARBA" id="ARBA00010716"/>
    </source>
</evidence>
<organism evidence="7 8">
    <name type="scientific">Yersinia pseudotuberculosis</name>
    <dbReference type="NCBI Taxonomy" id="633"/>
    <lineage>
        <taxon>Bacteria</taxon>
        <taxon>Pseudomonadati</taxon>
        <taxon>Pseudomonadota</taxon>
        <taxon>Gammaproteobacteria</taxon>
        <taxon>Enterobacterales</taxon>
        <taxon>Yersiniaceae</taxon>
        <taxon>Yersinia</taxon>
    </lineage>
</organism>
<feature type="active site" description="Proton donor/acceptor" evidence="5">
    <location>
        <position position="232"/>
    </location>
</feature>
<dbReference type="GO" id="GO:0006046">
    <property type="term" value="P:N-acetylglucosamine catabolic process"/>
    <property type="evidence" value="ECO:0007669"/>
    <property type="project" value="TreeGrafter"/>
</dbReference>
<dbReference type="SUPFAM" id="SSF51556">
    <property type="entry name" value="Metallo-dependent hydrolases"/>
    <property type="match status" value="1"/>
</dbReference>
<dbReference type="PANTHER" id="PTHR11113">
    <property type="entry name" value="N-ACETYLGLUCOSAMINE-6-PHOSPHATE DEACETYLASE"/>
    <property type="match status" value="1"/>
</dbReference>
<accession>A0A0T9JFX0</accession>
<dbReference type="Gene3D" id="3.20.20.140">
    <property type="entry name" value="Metal-dependent hydrolases"/>
    <property type="match status" value="1"/>
</dbReference>
<keyword evidence="4" id="KW-0119">Carbohydrate metabolism</keyword>
<name>A0A0T9JFX0_YERPU</name>
<feature type="binding site" evidence="6">
    <location>
        <position position="153"/>
    </location>
    <ligand>
        <name>Zn(2+)</name>
        <dbReference type="ChEBI" id="CHEBI:29105"/>
    </ligand>
</feature>
<dbReference type="InterPro" id="IPR032466">
    <property type="entry name" value="Metal_Hydrolase"/>
</dbReference>
<dbReference type="EC" id="3.5.1.25" evidence="7"/>
<dbReference type="PANTHER" id="PTHR11113:SF14">
    <property type="entry name" value="N-ACETYLGLUCOSAMINE-6-PHOSPHATE DEACETYLASE"/>
    <property type="match status" value="1"/>
</dbReference>
<reference evidence="7 8" key="1">
    <citation type="submission" date="2018-06" db="EMBL/GenBank/DDBJ databases">
        <authorList>
            <consortium name="Pathogen Informatics"/>
            <person name="Doyle S."/>
        </authorList>
    </citation>
    <scope>NUCLEOTIDE SEQUENCE [LARGE SCALE GENOMIC DNA]</scope>
    <source>
        <strain evidence="7 8">NCTC8580</strain>
    </source>
</reference>
<sequence length="354" mass="37911">MYTTHGLCDLQINGFAGIDFNDSDNLNAASLDRALEAMLATGVTTCLPTLISADIDTLAKRFAVLDNAVNNSFLGRLMIPGYHLEGPFLNPAEGYCGCHPSQMMRSPDAGLILELEAGLSRPILLITYAPELDLDGSFTHQLSQKGKLLSIGHSAAQLADVQRVAQFGASMSTHLGNGLPHQLHKLDNPIFAQLSNDALMAGFIADGVHISPHVLKVLLRAKGIERSILVTDAVSAAAQKYAGFYAFAGMQVERTEDGTVRVPGSDYLAGSSLTMDTAVRNVVAWADVSFEQAITMSSDNPRRLLASVLLYHGISLAESKVVWNDNLAISEVSVGTQQRTYTPATSGETPCTYQ</sequence>
<dbReference type="RefSeq" id="WP_050092884.1">
    <property type="nucleotide sequence ID" value="NZ_CPWG01000012.1"/>
</dbReference>
<evidence type="ECO:0000256" key="4">
    <source>
        <dbReference type="PIRNR" id="PIRNR038994"/>
    </source>
</evidence>
<feature type="binding site" evidence="6">
    <location>
        <position position="85"/>
    </location>
    <ligand>
        <name>Zn(2+)</name>
        <dbReference type="ChEBI" id="CHEBI:29105"/>
    </ligand>
</feature>